<dbReference type="EMBL" id="LAZR01036929">
    <property type="protein sequence ID" value="KKL23556.1"/>
    <property type="molecule type" value="Genomic_DNA"/>
</dbReference>
<organism evidence="1">
    <name type="scientific">marine sediment metagenome</name>
    <dbReference type="NCBI Taxonomy" id="412755"/>
    <lineage>
        <taxon>unclassified sequences</taxon>
        <taxon>metagenomes</taxon>
        <taxon>ecological metagenomes</taxon>
    </lineage>
</organism>
<protein>
    <submittedName>
        <fullName evidence="1">Uncharacterized protein</fullName>
    </submittedName>
</protein>
<gene>
    <name evidence="1" type="ORF">LCGC14_2424160</name>
</gene>
<reference evidence="1" key="1">
    <citation type="journal article" date="2015" name="Nature">
        <title>Complex archaea that bridge the gap between prokaryotes and eukaryotes.</title>
        <authorList>
            <person name="Spang A."/>
            <person name="Saw J.H."/>
            <person name="Jorgensen S.L."/>
            <person name="Zaremba-Niedzwiedzka K."/>
            <person name="Martijn J."/>
            <person name="Lind A.E."/>
            <person name="van Eijk R."/>
            <person name="Schleper C."/>
            <person name="Guy L."/>
            <person name="Ettema T.J."/>
        </authorList>
    </citation>
    <scope>NUCLEOTIDE SEQUENCE</scope>
</reference>
<dbReference type="AlphaFoldDB" id="A0A0F9E0W2"/>
<proteinExistence type="predicted"/>
<evidence type="ECO:0000313" key="1">
    <source>
        <dbReference type="EMBL" id="KKL23556.1"/>
    </source>
</evidence>
<sequence length="110" mass="13044">MVKCQKKGCENEAINVAKITIGNNPHEYHLCDEHFPKFIENYDREKLILELWRENRKKVLKGFSFWQKRKLKCKNCGKKYRDWEGPGYIGLNMGDICVCGRCFNKDLREG</sequence>
<accession>A0A0F9E0W2</accession>
<comment type="caution">
    <text evidence="1">The sequence shown here is derived from an EMBL/GenBank/DDBJ whole genome shotgun (WGS) entry which is preliminary data.</text>
</comment>
<name>A0A0F9E0W2_9ZZZZ</name>